<dbReference type="SUPFAM" id="SSF51905">
    <property type="entry name" value="FAD/NAD(P)-binding domain"/>
    <property type="match status" value="1"/>
</dbReference>
<dbReference type="KEGG" id="hoh:Hoch_5510"/>
<dbReference type="InterPro" id="IPR036188">
    <property type="entry name" value="FAD/NAD-bd_sf"/>
</dbReference>
<name>D0LZL4_HALO1</name>
<reference evidence="3 4" key="1">
    <citation type="journal article" date="2010" name="Stand. Genomic Sci.">
        <title>Complete genome sequence of Haliangium ochraceum type strain (SMP-2).</title>
        <authorList>
            <consortium name="US DOE Joint Genome Institute (JGI-PGF)"/>
            <person name="Ivanova N."/>
            <person name="Daum C."/>
            <person name="Lang E."/>
            <person name="Abt B."/>
            <person name="Kopitz M."/>
            <person name="Saunders E."/>
            <person name="Lapidus A."/>
            <person name="Lucas S."/>
            <person name="Glavina Del Rio T."/>
            <person name="Nolan M."/>
            <person name="Tice H."/>
            <person name="Copeland A."/>
            <person name="Cheng J.F."/>
            <person name="Chen F."/>
            <person name="Bruce D."/>
            <person name="Goodwin L."/>
            <person name="Pitluck S."/>
            <person name="Mavromatis K."/>
            <person name="Pati A."/>
            <person name="Mikhailova N."/>
            <person name="Chen A."/>
            <person name="Palaniappan K."/>
            <person name="Land M."/>
            <person name="Hauser L."/>
            <person name="Chang Y.J."/>
            <person name="Jeffries C.D."/>
            <person name="Detter J.C."/>
            <person name="Brettin T."/>
            <person name="Rohde M."/>
            <person name="Goker M."/>
            <person name="Bristow J."/>
            <person name="Markowitz V."/>
            <person name="Eisen J.A."/>
            <person name="Hugenholtz P."/>
            <person name="Kyrpides N.C."/>
            <person name="Klenk H.P."/>
        </authorList>
    </citation>
    <scope>NUCLEOTIDE SEQUENCE [LARGE SCALE GENOMIC DNA]</scope>
    <source>
        <strain evidence="4">DSM 14365 / CIP 107738 / JCM 11303 / AJ 13395 / SMP-2</strain>
    </source>
</reference>
<dbReference type="InterPro" id="IPR006905">
    <property type="entry name" value="Flavin_halogenase"/>
</dbReference>
<dbReference type="STRING" id="502025.Hoch_5510"/>
<gene>
    <name evidence="3" type="ordered locus">Hoch_5510</name>
</gene>
<organism evidence="3 4">
    <name type="scientific">Haliangium ochraceum (strain DSM 14365 / JCM 11303 / SMP-2)</name>
    <dbReference type="NCBI Taxonomy" id="502025"/>
    <lineage>
        <taxon>Bacteria</taxon>
        <taxon>Pseudomonadati</taxon>
        <taxon>Myxococcota</taxon>
        <taxon>Polyangia</taxon>
        <taxon>Haliangiales</taxon>
        <taxon>Kofleriaceae</taxon>
        <taxon>Haliangium</taxon>
    </lineage>
</organism>
<evidence type="ECO:0000256" key="1">
    <source>
        <dbReference type="ARBA" id="ARBA00023002"/>
    </source>
</evidence>
<proteinExistence type="predicted"/>
<dbReference type="Gene3D" id="3.50.50.60">
    <property type="entry name" value="FAD/NAD(P)-binding domain"/>
    <property type="match status" value="1"/>
</dbReference>
<keyword evidence="4" id="KW-1185">Reference proteome</keyword>
<evidence type="ECO:0000313" key="4">
    <source>
        <dbReference type="Proteomes" id="UP000001880"/>
    </source>
</evidence>
<dbReference type="RefSeq" id="WP_012830585.1">
    <property type="nucleotide sequence ID" value="NC_013440.1"/>
</dbReference>
<dbReference type="Pfam" id="PF04820">
    <property type="entry name" value="Trp_halogenase"/>
    <property type="match status" value="2"/>
</dbReference>
<evidence type="ECO:0000256" key="2">
    <source>
        <dbReference type="ARBA" id="ARBA00023033"/>
    </source>
</evidence>
<dbReference type="HOGENOM" id="CLU_464429_0_0_7"/>
<dbReference type="PANTHER" id="PTHR43747:SF5">
    <property type="entry name" value="FAD-BINDING DOMAIN-CONTAINING PROTEIN"/>
    <property type="match status" value="1"/>
</dbReference>
<protein>
    <submittedName>
        <fullName evidence="3">Tryptophan halogenase</fullName>
    </submittedName>
</protein>
<dbReference type="GO" id="GO:0004497">
    <property type="term" value="F:monooxygenase activity"/>
    <property type="evidence" value="ECO:0007669"/>
    <property type="project" value="UniProtKB-KW"/>
</dbReference>
<keyword evidence="2" id="KW-0503">Monooxygenase</keyword>
<dbReference type="EMBL" id="CP001804">
    <property type="protein sequence ID" value="ACY17993.1"/>
    <property type="molecule type" value="Genomic_DNA"/>
</dbReference>
<dbReference type="InterPro" id="IPR050816">
    <property type="entry name" value="Flavin-dep_Halogenase_NPB"/>
</dbReference>
<evidence type="ECO:0000313" key="3">
    <source>
        <dbReference type="EMBL" id="ACY17993.1"/>
    </source>
</evidence>
<dbReference type="OrthoDB" id="9799983at2"/>
<dbReference type="AlphaFoldDB" id="D0LZL4"/>
<dbReference type="PANTHER" id="PTHR43747">
    <property type="entry name" value="FAD-BINDING PROTEIN"/>
    <property type="match status" value="1"/>
</dbReference>
<sequence length="587" mass="64077">MRIPSDCDVAVLGAGPAGSSFAALVKKYAPGLRVVVLERARFPRWRIGESTIPVANAVLRDLGVYERLAASDAVKKIGITFVWGKDRQPWNADYLQLAREGAGEDPGAVLDVVGQDFAGLRREQQSEPFTAFNIRRDRFDALLLEQARGFGAEAFEGVRATSVRREGDEMRVAWSDDDGASGTLNAGFVLDATGLGALMTRGRRERDPHMNNFAVYGYFAGAGWKVTYSGERSHTTVFIASIPHGWIWYFPIAEDVMSVGVVTHRDHFRDRLAGIELETFYREQLAACPEIAPLLADARLRDDVLPGGARVGASQDWSSWAEQPVGPGWAAAGDAAVFVDPILSSGVTLALQSGHRAAYTLLTARAHPEFDRDALWRAYADYLRGEAGAFLKLARFFYGNNRAAESWWWEAQRLVNASGQLDIDPARAFTMATAGFFPLPRALSLEIVGPLITGAAGSDADLRYVHENSGVPAPEQLAEQSYEVLTRFRLALRTEPARSAPPGQLRVFHDLVSDDPAFSHRLAAAPTEISPQLAPVVDALQEERSVRALMDRAPSLVPPHLAQPADARRLAAHIVRVAAIKGFVQLS</sequence>
<keyword evidence="1" id="KW-0560">Oxidoreductase</keyword>
<dbReference type="eggNOG" id="COG0644">
    <property type="taxonomic scope" value="Bacteria"/>
</dbReference>
<accession>D0LZL4</accession>
<dbReference type="Proteomes" id="UP000001880">
    <property type="component" value="Chromosome"/>
</dbReference>